<dbReference type="EMBL" id="BMDP01000001">
    <property type="protein sequence ID" value="GGI53090.1"/>
    <property type="molecule type" value="Genomic_DNA"/>
</dbReference>
<evidence type="ECO:0008006" key="3">
    <source>
        <dbReference type="Google" id="ProtNLM"/>
    </source>
</evidence>
<dbReference type="SUPFAM" id="SSF53067">
    <property type="entry name" value="Actin-like ATPase domain"/>
    <property type="match status" value="1"/>
</dbReference>
<organism evidence="1 2">
    <name type="scientific">Oxalicibacterium solurbis</name>
    <dbReference type="NCBI Taxonomy" id="69280"/>
    <lineage>
        <taxon>Bacteria</taxon>
        <taxon>Pseudomonadati</taxon>
        <taxon>Pseudomonadota</taxon>
        <taxon>Betaproteobacteria</taxon>
        <taxon>Burkholderiales</taxon>
        <taxon>Oxalobacteraceae</taxon>
        <taxon>Oxalicibacterium</taxon>
    </lineage>
</organism>
<evidence type="ECO:0000313" key="2">
    <source>
        <dbReference type="Proteomes" id="UP000627205"/>
    </source>
</evidence>
<name>A0A8J3ATU3_9BURK</name>
<dbReference type="Proteomes" id="UP000627205">
    <property type="component" value="Unassembled WGS sequence"/>
</dbReference>
<comment type="caution">
    <text evidence="1">The sequence shown here is derived from an EMBL/GenBank/DDBJ whole genome shotgun (WGS) entry which is preliminary data.</text>
</comment>
<dbReference type="InterPro" id="IPR043129">
    <property type="entry name" value="ATPase_NBD"/>
</dbReference>
<dbReference type="AlphaFoldDB" id="A0A8J3ATU3"/>
<dbReference type="Gene3D" id="3.30.420.40">
    <property type="match status" value="2"/>
</dbReference>
<proteinExistence type="predicted"/>
<accession>A0A8J3ATU3</accession>
<dbReference type="RefSeq" id="WP_188419178.1">
    <property type="nucleotide sequence ID" value="NZ_BMDP01000001.1"/>
</dbReference>
<keyword evidence="2" id="KW-1185">Reference proteome</keyword>
<protein>
    <recommendedName>
        <fullName evidence="3">Agglutinin biogenesis protein MshI</fullName>
    </recommendedName>
</protein>
<evidence type="ECO:0000313" key="1">
    <source>
        <dbReference type="EMBL" id="GGI53090.1"/>
    </source>
</evidence>
<reference evidence="1" key="1">
    <citation type="journal article" date="2014" name="Int. J. Syst. Evol. Microbiol.">
        <title>Complete genome sequence of Corynebacterium casei LMG S-19264T (=DSM 44701T), isolated from a smear-ripened cheese.</title>
        <authorList>
            <consortium name="US DOE Joint Genome Institute (JGI-PGF)"/>
            <person name="Walter F."/>
            <person name="Albersmeier A."/>
            <person name="Kalinowski J."/>
            <person name="Ruckert C."/>
        </authorList>
    </citation>
    <scope>NUCLEOTIDE SEQUENCE</scope>
    <source>
        <strain evidence="1">CCM 7664</strain>
    </source>
</reference>
<sequence>MSWFQKKRKTAGRLVVSIQADGICIASIGNASAEQPTVEIIATYALKGGQSVADLLAKIAKELRAEYDCINLLCGNEYQLLSVEAPNVPADELKTAIRWRLKDMLDFHIDDATIDVLDVPRDRNAGNRNHSMYAVAARNQLIEQRQTLFSDARVSLRVIDIPEMAQRNIAKLIEPEGRGIAMLSFDAQGGLLTMTCDGELYLSRRIDIPFAQLGQDSEEERNACYGRVTLELQRSLDHFDRQYHTVTLAKLVLAPLSGAAAGLSTYLSENLYIPVETLDLASVLDMDEVPELKSVEMQQRYFMVLGAALRREEAVL</sequence>
<gene>
    <name evidence="1" type="ORF">GCM10011430_02640</name>
</gene>
<reference evidence="1" key="2">
    <citation type="submission" date="2020-09" db="EMBL/GenBank/DDBJ databases">
        <authorList>
            <person name="Sun Q."/>
            <person name="Sedlacek I."/>
        </authorList>
    </citation>
    <scope>NUCLEOTIDE SEQUENCE</scope>
    <source>
        <strain evidence="1">CCM 7664</strain>
    </source>
</reference>
<dbReference type="Gene3D" id="3.30.1490.300">
    <property type="match status" value="1"/>
</dbReference>